<dbReference type="SUPFAM" id="SSF48264">
    <property type="entry name" value="Cytochrome P450"/>
    <property type="match status" value="1"/>
</dbReference>
<accession>A0A1R4GQY9</accession>
<evidence type="ECO:0000313" key="3">
    <source>
        <dbReference type="Proteomes" id="UP000195913"/>
    </source>
</evidence>
<dbReference type="Proteomes" id="UP000195913">
    <property type="component" value="Unassembled WGS sequence"/>
</dbReference>
<dbReference type="EMBL" id="FUHW01000040">
    <property type="protein sequence ID" value="SJM70606.1"/>
    <property type="molecule type" value="Genomic_DNA"/>
</dbReference>
<dbReference type="Gene3D" id="1.10.630.10">
    <property type="entry name" value="Cytochrome P450"/>
    <property type="match status" value="1"/>
</dbReference>
<reference evidence="2 3" key="1">
    <citation type="submission" date="2017-02" db="EMBL/GenBank/DDBJ databases">
        <authorList>
            <person name="Peterson S.W."/>
        </authorList>
    </citation>
    <scope>NUCLEOTIDE SEQUENCE [LARGE SCALE GENOMIC DNA]</scope>
    <source>
        <strain evidence="2 3">B Ar 00.02</strain>
    </source>
</reference>
<dbReference type="PROSITE" id="PS00086">
    <property type="entry name" value="CYTOCHROME_P450"/>
    <property type="match status" value="1"/>
</dbReference>
<keyword evidence="3" id="KW-1185">Reference proteome</keyword>
<evidence type="ECO:0000256" key="1">
    <source>
        <dbReference type="ARBA" id="ARBA00010617"/>
    </source>
</evidence>
<dbReference type="InterPro" id="IPR017972">
    <property type="entry name" value="Cyt_P450_CS"/>
</dbReference>
<sequence length="364" mass="38839">MKTADYFTVTDPQQVREVLERTTEFLPTNALTAVEPLGPEALRVLAQVGFALPPVLASAVGDEHLRVRKLVARFFSPAKVAAVADRVASLAREQAAEARSTLEKGSPGDLGERVGAIPAQIMWELIGVSGPPQESLRRWSRDSLELFWGWPGTGRQVELAHGAAEFYAWLKQAVTASVGSENLFGVLHAAGLGVRQICSLGYFLVIAGQETTALLINTVLYRALADPGAWDDCAGTDGLAASKRLVRRVLATESSVPTWRRRTVEGAMLGGRQLPAGAEILLELTGHHDPETVADGGAGYGLAFGHGLHRCLGSRLAELEAGLVLHEVASTLPDAVPSGPEPEWLRLLSFQAPRQVRAQIAGGT</sequence>
<dbReference type="PANTHER" id="PTHR46696:SF1">
    <property type="entry name" value="CYTOCHROME P450 YJIB-RELATED"/>
    <property type="match status" value="1"/>
</dbReference>
<protein>
    <submittedName>
        <fullName evidence="2">Putative cytochrome P450 hydroxylase</fullName>
    </submittedName>
</protein>
<evidence type="ECO:0000313" key="2">
    <source>
        <dbReference type="EMBL" id="SJM70606.1"/>
    </source>
</evidence>
<name>A0A1R4GQY9_9MICC</name>
<dbReference type="GO" id="GO:0005506">
    <property type="term" value="F:iron ion binding"/>
    <property type="evidence" value="ECO:0007669"/>
    <property type="project" value="InterPro"/>
</dbReference>
<dbReference type="GO" id="GO:0020037">
    <property type="term" value="F:heme binding"/>
    <property type="evidence" value="ECO:0007669"/>
    <property type="project" value="InterPro"/>
</dbReference>
<dbReference type="GO" id="GO:0016705">
    <property type="term" value="F:oxidoreductase activity, acting on paired donors, with incorporation or reduction of molecular oxygen"/>
    <property type="evidence" value="ECO:0007669"/>
    <property type="project" value="InterPro"/>
</dbReference>
<gene>
    <name evidence="2" type="ORF">FM101_12595</name>
</gene>
<proteinExistence type="inferred from homology"/>
<dbReference type="GO" id="GO:0004497">
    <property type="term" value="F:monooxygenase activity"/>
    <property type="evidence" value="ECO:0007669"/>
    <property type="project" value="InterPro"/>
</dbReference>
<dbReference type="AlphaFoldDB" id="A0A1R4GQY9"/>
<dbReference type="RefSeq" id="WP_087000145.1">
    <property type="nucleotide sequence ID" value="NZ_FUHW01000040.1"/>
</dbReference>
<comment type="similarity">
    <text evidence="1">Belongs to the cytochrome P450 family.</text>
</comment>
<dbReference type="PANTHER" id="PTHR46696">
    <property type="entry name" value="P450, PUTATIVE (EUROFUNG)-RELATED"/>
    <property type="match status" value="1"/>
</dbReference>
<dbReference type="InterPro" id="IPR036396">
    <property type="entry name" value="Cyt_P450_sf"/>
</dbReference>
<organism evidence="2 3">
    <name type="scientific">Arthrobacter rhombi</name>
    <dbReference type="NCBI Taxonomy" id="71253"/>
    <lineage>
        <taxon>Bacteria</taxon>
        <taxon>Bacillati</taxon>
        <taxon>Actinomycetota</taxon>
        <taxon>Actinomycetes</taxon>
        <taxon>Micrococcales</taxon>
        <taxon>Micrococcaceae</taxon>
        <taxon>Arthrobacter</taxon>
    </lineage>
</organism>